<organism evidence="2 4">
    <name type="scientific">Didymodactylos carnosus</name>
    <dbReference type="NCBI Taxonomy" id="1234261"/>
    <lineage>
        <taxon>Eukaryota</taxon>
        <taxon>Metazoa</taxon>
        <taxon>Spiralia</taxon>
        <taxon>Gnathifera</taxon>
        <taxon>Rotifera</taxon>
        <taxon>Eurotatoria</taxon>
        <taxon>Bdelloidea</taxon>
        <taxon>Philodinida</taxon>
        <taxon>Philodinidae</taxon>
        <taxon>Didymodactylos</taxon>
    </lineage>
</organism>
<evidence type="ECO:0000256" key="1">
    <source>
        <dbReference type="SAM" id="Phobius"/>
    </source>
</evidence>
<dbReference type="Proteomes" id="UP000677228">
    <property type="component" value="Unassembled WGS sequence"/>
</dbReference>
<keyword evidence="1" id="KW-1133">Transmembrane helix</keyword>
<evidence type="ECO:0000313" key="3">
    <source>
        <dbReference type="EMBL" id="CAF4029240.1"/>
    </source>
</evidence>
<dbReference type="AlphaFoldDB" id="A0A8S2EPX1"/>
<comment type="caution">
    <text evidence="2">The sequence shown here is derived from an EMBL/GenBank/DDBJ whole genome shotgun (WGS) entry which is preliminary data.</text>
</comment>
<gene>
    <name evidence="2" type="ORF">OVA965_LOCUS24923</name>
    <name evidence="3" type="ORF">TMI583_LOCUS25648</name>
</gene>
<protein>
    <submittedName>
        <fullName evidence="2">Uncharacterized protein</fullName>
    </submittedName>
</protein>
<sequence length="261" mass="29128">MSAISPILSISPILVHPRSYLKEQWQAQKNAKLQLQEETIESYVYSTQKQSSPQIDKGDSSVTSETQRSLLDQSSLKSPWLSATIISHKVNTPLPDETKKTSDVQISSQKHAFIIRVWKSRFTSCVLGQLCCLAVIVPILVLWLTQASTTSKTETCLTFDDISNISSFAQIPDWYGYLYWSNMYYLNTTVLNTTNNPTGYWNVRTSGMFVAFNGFDSLMSVSDISNATFTLNSFMAASIIVTVDVVSTLVVVVVVMDDDND</sequence>
<dbReference type="EMBL" id="CAJNOK010015225">
    <property type="protein sequence ID" value="CAF1221168.1"/>
    <property type="molecule type" value="Genomic_DNA"/>
</dbReference>
<accession>A0A8S2EPX1</accession>
<keyword evidence="1" id="KW-0472">Membrane</keyword>
<evidence type="ECO:0000313" key="4">
    <source>
        <dbReference type="Proteomes" id="UP000677228"/>
    </source>
</evidence>
<name>A0A8S2EPX1_9BILA</name>
<keyword evidence="1" id="KW-0812">Transmembrane</keyword>
<evidence type="ECO:0000313" key="2">
    <source>
        <dbReference type="EMBL" id="CAF1221168.1"/>
    </source>
</evidence>
<proteinExistence type="predicted"/>
<dbReference type="EMBL" id="CAJOBA010036767">
    <property type="protein sequence ID" value="CAF4029240.1"/>
    <property type="molecule type" value="Genomic_DNA"/>
</dbReference>
<dbReference type="Proteomes" id="UP000682733">
    <property type="component" value="Unassembled WGS sequence"/>
</dbReference>
<reference evidence="2" key="1">
    <citation type="submission" date="2021-02" db="EMBL/GenBank/DDBJ databases">
        <authorList>
            <person name="Nowell W R."/>
        </authorList>
    </citation>
    <scope>NUCLEOTIDE SEQUENCE</scope>
</reference>
<feature type="transmembrane region" description="Helical" evidence="1">
    <location>
        <begin position="234"/>
        <end position="256"/>
    </location>
</feature>
<feature type="transmembrane region" description="Helical" evidence="1">
    <location>
        <begin position="125"/>
        <end position="144"/>
    </location>
</feature>